<dbReference type="Gene3D" id="3.40.50.150">
    <property type="entry name" value="Vaccinia Virus protein VP39"/>
    <property type="match status" value="1"/>
</dbReference>
<evidence type="ECO:0000259" key="4">
    <source>
        <dbReference type="Pfam" id="PF10017"/>
    </source>
</evidence>
<dbReference type="PANTHER" id="PTHR43397:SF1">
    <property type="entry name" value="ERGOTHIONEINE BIOSYNTHESIS PROTEIN 1"/>
    <property type="match status" value="1"/>
</dbReference>
<evidence type="ECO:0000256" key="3">
    <source>
        <dbReference type="ARBA" id="ARBA00022691"/>
    </source>
</evidence>
<evidence type="ECO:0000256" key="2">
    <source>
        <dbReference type="ARBA" id="ARBA00022679"/>
    </source>
</evidence>
<dbReference type="InterPro" id="IPR051128">
    <property type="entry name" value="EgtD_Methyltrsf_superfamily"/>
</dbReference>
<dbReference type="InterPro" id="IPR019257">
    <property type="entry name" value="MeTrfase_dom"/>
</dbReference>
<keyword evidence="1" id="KW-0489">Methyltransferase</keyword>
<dbReference type="OrthoDB" id="5150167at2759"/>
<accession>A0A9P0EBE0</accession>
<reference evidence="5 6" key="2">
    <citation type="submission" date="2021-10" db="EMBL/GenBank/DDBJ databases">
        <authorList>
            <person name="Piombo E."/>
        </authorList>
    </citation>
    <scope>NUCLEOTIDE SEQUENCE [LARGE SCALE GENOMIC DNA]</scope>
</reference>
<keyword evidence="6" id="KW-1185">Reference proteome</keyword>
<keyword evidence="3" id="KW-0949">S-adenosyl-L-methionine</keyword>
<dbReference type="Pfam" id="PF10017">
    <property type="entry name" value="Methyltransf_33"/>
    <property type="match status" value="1"/>
</dbReference>
<feature type="domain" description="Histidine-specific methyltransferase SAM-dependent" evidence="4">
    <location>
        <begin position="23"/>
        <end position="277"/>
    </location>
</feature>
<dbReference type="PANTHER" id="PTHR43397">
    <property type="entry name" value="ERGOTHIONEINE BIOSYNTHESIS PROTEIN 1"/>
    <property type="match status" value="1"/>
</dbReference>
<evidence type="ECO:0000313" key="6">
    <source>
        <dbReference type="Proteomes" id="UP000775872"/>
    </source>
</evidence>
<evidence type="ECO:0000313" key="5">
    <source>
        <dbReference type="EMBL" id="CAH0046267.1"/>
    </source>
</evidence>
<dbReference type="GO" id="GO:0008168">
    <property type="term" value="F:methyltransferase activity"/>
    <property type="evidence" value="ECO:0007669"/>
    <property type="project" value="UniProtKB-KW"/>
</dbReference>
<reference evidence="6" key="1">
    <citation type="submission" date="2019-06" db="EMBL/GenBank/DDBJ databases">
        <authorList>
            <person name="Broberg M."/>
        </authorList>
    </citation>
    <scope>NUCLEOTIDE SEQUENCE [LARGE SCALE GENOMIC DNA]</scope>
</reference>
<dbReference type="Proteomes" id="UP000775872">
    <property type="component" value="Unassembled WGS sequence"/>
</dbReference>
<proteinExistence type="predicted"/>
<protein>
    <recommendedName>
        <fullName evidence="4">Histidine-specific methyltransferase SAM-dependent domain-containing protein</fullName>
    </recommendedName>
</protein>
<sequence length="289" mass="33478">MTGNSTQQPCFPQALEDKTCLFQGNHTWDQVSQSNIYYQTIEDEDILSKYSEERIREMPERFSMVELGTGAFEKIAILLDKVRAQKKYCFCLVVDISRKALKQQVDKLSARYKSYAGIQVRGYQEDLCSAHLRLEEIPGILYVISLGSVLLNDEFPEDRLRPYAHLLQRRPGSVLHISQDASTTMNSAEIMRPYGQMVYLEFIRRAISEFDGFSPDEWDLDHLMVYEPLLHHAFRLKGKGAQAGKEYLFFRSYKITKDMVEEMTSNQGLFILKAYESSRMSEPSSRNYP</sequence>
<name>A0A9P0EBE0_9HYPO</name>
<dbReference type="AlphaFoldDB" id="A0A9P0EBE0"/>
<organism evidence="5 6">
    <name type="scientific">Clonostachys solani</name>
    <dbReference type="NCBI Taxonomy" id="160281"/>
    <lineage>
        <taxon>Eukaryota</taxon>
        <taxon>Fungi</taxon>
        <taxon>Dikarya</taxon>
        <taxon>Ascomycota</taxon>
        <taxon>Pezizomycotina</taxon>
        <taxon>Sordariomycetes</taxon>
        <taxon>Hypocreomycetidae</taxon>
        <taxon>Hypocreales</taxon>
        <taxon>Bionectriaceae</taxon>
        <taxon>Clonostachys</taxon>
    </lineage>
</organism>
<keyword evidence="2" id="KW-0808">Transferase</keyword>
<gene>
    <name evidence="5" type="ORF">CSOL1703_00011996</name>
</gene>
<comment type="caution">
    <text evidence="5">The sequence shown here is derived from an EMBL/GenBank/DDBJ whole genome shotgun (WGS) entry which is preliminary data.</text>
</comment>
<dbReference type="EMBL" id="CABFOC020000014">
    <property type="protein sequence ID" value="CAH0046267.1"/>
    <property type="molecule type" value="Genomic_DNA"/>
</dbReference>
<dbReference type="InterPro" id="IPR029063">
    <property type="entry name" value="SAM-dependent_MTases_sf"/>
</dbReference>
<dbReference type="GO" id="GO:0032259">
    <property type="term" value="P:methylation"/>
    <property type="evidence" value="ECO:0007669"/>
    <property type="project" value="UniProtKB-KW"/>
</dbReference>
<evidence type="ECO:0000256" key="1">
    <source>
        <dbReference type="ARBA" id="ARBA00022603"/>
    </source>
</evidence>